<proteinExistence type="predicted"/>
<reference evidence="2" key="1">
    <citation type="journal article" date="2021" name="Proc. Natl. Acad. Sci. U.S.A.">
        <title>A Catalog of Tens of Thousands of Viruses from Human Metagenomes Reveals Hidden Associations with Chronic Diseases.</title>
        <authorList>
            <person name="Tisza M.J."/>
            <person name="Buck C.B."/>
        </authorList>
    </citation>
    <scope>NUCLEOTIDE SEQUENCE</scope>
    <source>
        <strain evidence="2">Ct5xZ3</strain>
    </source>
</reference>
<organism evidence="2">
    <name type="scientific">Myoviridae sp. ct5xZ3</name>
    <dbReference type="NCBI Taxonomy" id="2827601"/>
    <lineage>
        <taxon>Viruses</taxon>
        <taxon>Duplodnaviria</taxon>
        <taxon>Heunggongvirae</taxon>
        <taxon>Uroviricota</taxon>
        <taxon>Caudoviricetes</taxon>
    </lineage>
</organism>
<name>A0A8S5RSK6_9CAUD</name>
<evidence type="ECO:0008006" key="3">
    <source>
        <dbReference type="Google" id="ProtNLM"/>
    </source>
</evidence>
<feature type="region of interest" description="Disordered" evidence="1">
    <location>
        <begin position="176"/>
        <end position="207"/>
    </location>
</feature>
<feature type="compositionally biased region" description="Acidic residues" evidence="1">
    <location>
        <begin position="244"/>
        <end position="255"/>
    </location>
</feature>
<feature type="compositionally biased region" description="Acidic residues" evidence="1">
    <location>
        <begin position="227"/>
        <end position="236"/>
    </location>
</feature>
<feature type="region of interest" description="Disordered" evidence="1">
    <location>
        <begin position="220"/>
        <end position="282"/>
    </location>
</feature>
<sequence length="462" mass="50908">MEPKTRRVRRRDCIRLDKDDRTYFTNEGYLVDHPIVTSCGIFEYVNPDGSVRRELRLPEHVFAEQSLKTYKGKPIIITHDAGVVNKENVDKEQIGTILSEGYQDGDDVRAEIIIHNTDAMKDCGLKELSLGYNLDLIEEPGIWKGEPYDAIQTNITINHLALVASARAGEQARLNIDGSDEPELKGGKVMSKPVTKKRRADEGIDLTPEELQEAIAQYKANKASEEPVSDGDDETTDPAATDPATEETAADEGEDATATPEDTLATVKENCEKRDSEDPDNVEGAKEIIAQQDSDIQSLIAALEQVLAELKGNADEDDPTQEEENADEGEEDPEGENSDGSDDESQGMNADSVDKIVSEKLAICLVGNRLHMDGLEKMSILAAKKAIIKKVMPTMRMDGKSTEYINAMYDMAVAQASQPKDVGYQRRQMTAGRKLTRKDSSQNVSMAASARQRMINRTEGGK</sequence>
<dbReference type="Pfam" id="PF09979">
    <property type="entry name" value="DUF2213"/>
    <property type="match status" value="1"/>
</dbReference>
<evidence type="ECO:0000313" key="2">
    <source>
        <dbReference type="EMBL" id="DAE92148.1"/>
    </source>
</evidence>
<dbReference type="PIRSF" id="PIRSF029215">
    <property type="entry name" value="UCP029215"/>
    <property type="match status" value="1"/>
</dbReference>
<feature type="compositionally biased region" description="Acidic residues" evidence="1">
    <location>
        <begin position="315"/>
        <end position="345"/>
    </location>
</feature>
<feature type="region of interest" description="Disordered" evidence="1">
    <location>
        <begin position="419"/>
        <end position="462"/>
    </location>
</feature>
<protein>
    <recommendedName>
        <fullName evidence="3">DUF2213 domain-containing protein</fullName>
    </recommendedName>
</protein>
<evidence type="ECO:0000256" key="1">
    <source>
        <dbReference type="SAM" id="MobiDB-lite"/>
    </source>
</evidence>
<accession>A0A8S5RSK6</accession>
<dbReference type="EMBL" id="BK057794">
    <property type="protein sequence ID" value="DAE92148.1"/>
    <property type="molecule type" value="Genomic_DNA"/>
</dbReference>
<dbReference type="InterPro" id="IPR016913">
    <property type="entry name" value="UCP029215"/>
</dbReference>
<feature type="region of interest" description="Disordered" evidence="1">
    <location>
        <begin position="311"/>
        <end position="349"/>
    </location>
</feature>